<protein>
    <submittedName>
        <fullName evidence="1">11736_t:CDS:1</fullName>
    </submittedName>
</protein>
<comment type="caution">
    <text evidence="1">The sequence shown here is derived from an EMBL/GenBank/DDBJ whole genome shotgun (WGS) entry which is preliminary data.</text>
</comment>
<organism evidence="1 2">
    <name type="scientific">Scutellospora calospora</name>
    <dbReference type="NCBI Taxonomy" id="85575"/>
    <lineage>
        <taxon>Eukaryota</taxon>
        <taxon>Fungi</taxon>
        <taxon>Fungi incertae sedis</taxon>
        <taxon>Mucoromycota</taxon>
        <taxon>Glomeromycotina</taxon>
        <taxon>Glomeromycetes</taxon>
        <taxon>Diversisporales</taxon>
        <taxon>Gigasporaceae</taxon>
        <taxon>Scutellospora</taxon>
    </lineage>
</organism>
<reference evidence="1" key="1">
    <citation type="submission" date="2021-06" db="EMBL/GenBank/DDBJ databases">
        <authorList>
            <person name="Kallberg Y."/>
            <person name="Tangrot J."/>
            <person name="Rosling A."/>
        </authorList>
    </citation>
    <scope>NUCLEOTIDE SEQUENCE</scope>
    <source>
        <strain evidence="1">AU212A</strain>
    </source>
</reference>
<proteinExistence type="predicted"/>
<gene>
    <name evidence="1" type="ORF">SCALOS_LOCUS6282</name>
</gene>
<sequence>KASQTKLLTFFTSLGGANAFFMALYMFLYGKKSPGLLPYLIYPFLCCSGPANFVRKRLLNVGSKNSEDLEKRLVG</sequence>
<name>A0ACA9MC54_9GLOM</name>
<dbReference type="EMBL" id="CAJVPM010011677">
    <property type="protein sequence ID" value="CAG8583052.1"/>
    <property type="molecule type" value="Genomic_DNA"/>
</dbReference>
<feature type="non-terminal residue" evidence="1">
    <location>
        <position position="1"/>
    </location>
</feature>
<dbReference type="Proteomes" id="UP000789860">
    <property type="component" value="Unassembled WGS sequence"/>
</dbReference>
<evidence type="ECO:0000313" key="2">
    <source>
        <dbReference type="Proteomes" id="UP000789860"/>
    </source>
</evidence>
<keyword evidence="2" id="KW-1185">Reference proteome</keyword>
<evidence type="ECO:0000313" key="1">
    <source>
        <dbReference type="EMBL" id="CAG8583052.1"/>
    </source>
</evidence>
<accession>A0ACA9MC54</accession>